<proteinExistence type="predicted"/>
<comment type="caution">
    <text evidence="2">The sequence shown here is derived from an EMBL/GenBank/DDBJ whole genome shotgun (WGS) entry which is preliminary data.</text>
</comment>
<dbReference type="Proteomes" id="UP000324222">
    <property type="component" value="Unassembled WGS sequence"/>
</dbReference>
<evidence type="ECO:0000313" key="3">
    <source>
        <dbReference type="Proteomes" id="UP000324222"/>
    </source>
</evidence>
<keyword evidence="3" id="KW-1185">Reference proteome</keyword>
<gene>
    <name evidence="2" type="ORF">E2C01_080042</name>
</gene>
<name>A0A5B7IUD6_PORTR</name>
<feature type="compositionally biased region" description="Basic and acidic residues" evidence="1">
    <location>
        <begin position="111"/>
        <end position="125"/>
    </location>
</feature>
<evidence type="ECO:0000256" key="1">
    <source>
        <dbReference type="SAM" id="MobiDB-lite"/>
    </source>
</evidence>
<sequence>MCLTRRSYVACLLHSLPAPACLLGSLLPPLLSNHQGQWVAEAVNCCDACDALVSPLQKVTDGNPIIFTSSSGGVEGGILGGTREEGMEGSNNVHLVTLPSGSAAPLKPQHGGREKKPENSRHLAF</sequence>
<reference evidence="2 3" key="1">
    <citation type="submission" date="2019-05" db="EMBL/GenBank/DDBJ databases">
        <title>Another draft genome of Portunus trituberculatus and its Hox gene families provides insights of decapod evolution.</title>
        <authorList>
            <person name="Jeong J.-H."/>
            <person name="Song I."/>
            <person name="Kim S."/>
            <person name="Choi T."/>
            <person name="Kim D."/>
            <person name="Ryu S."/>
            <person name="Kim W."/>
        </authorList>
    </citation>
    <scope>NUCLEOTIDE SEQUENCE [LARGE SCALE GENOMIC DNA]</scope>
    <source>
        <tissue evidence="2">Muscle</tissue>
    </source>
</reference>
<organism evidence="2 3">
    <name type="scientific">Portunus trituberculatus</name>
    <name type="common">Swimming crab</name>
    <name type="synonym">Neptunus trituberculatus</name>
    <dbReference type="NCBI Taxonomy" id="210409"/>
    <lineage>
        <taxon>Eukaryota</taxon>
        <taxon>Metazoa</taxon>
        <taxon>Ecdysozoa</taxon>
        <taxon>Arthropoda</taxon>
        <taxon>Crustacea</taxon>
        <taxon>Multicrustacea</taxon>
        <taxon>Malacostraca</taxon>
        <taxon>Eumalacostraca</taxon>
        <taxon>Eucarida</taxon>
        <taxon>Decapoda</taxon>
        <taxon>Pleocyemata</taxon>
        <taxon>Brachyura</taxon>
        <taxon>Eubrachyura</taxon>
        <taxon>Portunoidea</taxon>
        <taxon>Portunidae</taxon>
        <taxon>Portuninae</taxon>
        <taxon>Portunus</taxon>
    </lineage>
</organism>
<dbReference type="AlphaFoldDB" id="A0A5B7IUD6"/>
<feature type="region of interest" description="Disordered" evidence="1">
    <location>
        <begin position="98"/>
        <end position="125"/>
    </location>
</feature>
<accession>A0A5B7IUD6</accession>
<dbReference type="EMBL" id="VSRR010067892">
    <property type="protein sequence ID" value="MPC85276.1"/>
    <property type="molecule type" value="Genomic_DNA"/>
</dbReference>
<evidence type="ECO:0000313" key="2">
    <source>
        <dbReference type="EMBL" id="MPC85276.1"/>
    </source>
</evidence>
<protein>
    <submittedName>
        <fullName evidence="2">Uncharacterized protein</fullName>
    </submittedName>
</protein>